<gene>
    <name evidence="2" type="ORF">EVJ58_g6285</name>
</gene>
<evidence type="ECO:0000313" key="3">
    <source>
        <dbReference type="Proteomes" id="UP000298390"/>
    </source>
</evidence>
<name>A0A4Y9Y9T6_9APHY</name>
<evidence type="ECO:0000313" key="2">
    <source>
        <dbReference type="EMBL" id="TFY58658.1"/>
    </source>
</evidence>
<dbReference type="STRING" id="34475.A0A4Y9Y9T6"/>
<reference evidence="2 3" key="1">
    <citation type="submission" date="2019-01" db="EMBL/GenBank/DDBJ databases">
        <title>Genome sequencing of the rare red list fungi Fomitopsis rosea.</title>
        <authorList>
            <person name="Buettner E."/>
            <person name="Kellner H."/>
        </authorList>
    </citation>
    <scope>NUCLEOTIDE SEQUENCE [LARGE SCALE GENOMIC DNA]</scope>
    <source>
        <strain evidence="2 3">DSM 105464</strain>
    </source>
</reference>
<dbReference type="EMBL" id="SEKV01000347">
    <property type="protein sequence ID" value="TFY58658.1"/>
    <property type="molecule type" value="Genomic_DNA"/>
</dbReference>
<proteinExistence type="predicted"/>
<dbReference type="Proteomes" id="UP000298390">
    <property type="component" value="Unassembled WGS sequence"/>
</dbReference>
<protein>
    <submittedName>
        <fullName evidence="2">Uncharacterized protein</fullName>
    </submittedName>
</protein>
<accession>A0A4Y9Y9T6</accession>
<feature type="transmembrane region" description="Helical" evidence="1">
    <location>
        <begin position="18"/>
        <end position="36"/>
    </location>
</feature>
<dbReference type="AlphaFoldDB" id="A0A4Y9Y9T6"/>
<sequence>MVEVALVTVNLATVALESVLYGIFLVLASASVYFNVSRSASARRPRGRRCWLLDPISVGSALISLTITGHWITTIARLFDAFVNCNGGATPLEYYSTIWLSSEAAQSSFLIATLILCDSMLIYRLWVVWGYNYVVAILPMCALLGFCGGIAYRVWLARKAITPFGGSYLMDILSTMVESATLYASYAIFFLITYRAKSNVQFFTIDTLCPVTGIAFMLINVRVGLGWAARGASLISSSPSGSSSQAVRGGTVHSEMAFAMRPVTVDVITVIHQDMGDDLEESRVKSDYNTTAL</sequence>
<feature type="transmembrane region" description="Helical" evidence="1">
    <location>
        <begin position="109"/>
        <end position="127"/>
    </location>
</feature>
<feature type="transmembrane region" description="Helical" evidence="1">
    <location>
        <begin position="168"/>
        <end position="194"/>
    </location>
</feature>
<feature type="transmembrane region" description="Helical" evidence="1">
    <location>
        <begin position="133"/>
        <end position="156"/>
    </location>
</feature>
<organism evidence="2 3">
    <name type="scientific">Rhodofomes roseus</name>
    <dbReference type="NCBI Taxonomy" id="34475"/>
    <lineage>
        <taxon>Eukaryota</taxon>
        <taxon>Fungi</taxon>
        <taxon>Dikarya</taxon>
        <taxon>Basidiomycota</taxon>
        <taxon>Agaricomycotina</taxon>
        <taxon>Agaricomycetes</taxon>
        <taxon>Polyporales</taxon>
        <taxon>Rhodofomes</taxon>
    </lineage>
</organism>
<keyword evidence="1" id="KW-0472">Membrane</keyword>
<feature type="transmembrane region" description="Helical" evidence="1">
    <location>
        <begin position="200"/>
        <end position="221"/>
    </location>
</feature>
<evidence type="ECO:0000256" key="1">
    <source>
        <dbReference type="SAM" id="Phobius"/>
    </source>
</evidence>
<comment type="caution">
    <text evidence="2">The sequence shown here is derived from an EMBL/GenBank/DDBJ whole genome shotgun (WGS) entry which is preliminary data.</text>
</comment>
<keyword evidence="1" id="KW-1133">Transmembrane helix</keyword>
<keyword evidence="1" id="KW-0812">Transmembrane</keyword>